<dbReference type="Proteomes" id="UP001299068">
    <property type="component" value="Unassembled WGS sequence"/>
</dbReference>
<organism evidence="1 2">
    <name type="scientific">Clostridium sardiniense</name>
    <name type="common">Clostridium absonum</name>
    <dbReference type="NCBI Taxonomy" id="29369"/>
    <lineage>
        <taxon>Bacteria</taxon>
        <taxon>Bacillati</taxon>
        <taxon>Bacillota</taxon>
        <taxon>Clostridia</taxon>
        <taxon>Eubacteriales</taxon>
        <taxon>Clostridiaceae</taxon>
        <taxon>Clostridium</taxon>
    </lineage>
</organism>
<sequence>MFDILTINDLINYLSEMERKYGDELVLTNSTGLIQNIDDLIQINNEVGTISIKDNEN</sequence>
<reference evidence="1 2" key="1">
    <citation type="journal article" date="2021" name="Cell Host Microbe">
        <title>in vivo commensal control of Clostridioides difficile virulence.</title>
        <authorList>
            <person name="Girinathan B.P."/>
            <person name="Dibenedetto N."/>
            <person name="Worley J.N."/>
            <person name="Peltier J."/>
            <person name="Arrieta-Ortiz M.L."/>
            <person name="Rupa Christinal Immanuel S."/>
            <person name="Lavin R."/>
            <person name="Delaney M.L."/>
            <person name="Cummins C."/>
            <person name="Hoffmann M."/>
            <person name="Luo Y."/>
            <person name="Gonzalez-Escalona N."/>
            <person name="Allard M."/>
            <person name="Onderdonk A.B."/>
            <person name="Gerber G.K."/>
            <person name="Sonenshein A.L."/>
            <person name="Baliga N."/>
            <person name="Dupuy B."/>
            <person name="Bry L."/>
        </authorList>
    </citation>
    <scope>NUCLEOTIDE SEQUENCE [LARGE SCALE GENOMIC DNA]</scope>
    <source>
        <strain evidence="1 2">DSM 599</strain>
    </source>
</reference>
<evidence type="ECO:0000313" key="2">
    <source>
        <dbReference type="Proteomes" id="UP001299068"/>
    </source>
</evidence>
<comment type="caution">
    <text evidence="1">The sequence shown here is derived from an EMBL/GenBank/DDBJ whole genome shotgun (WGS) entry which is preliminary data.</text>
</comment>
<name>A0ABS7KXZ9_CLOSR</name>
<gene>
    <name evidence="1" type="ORF">K5V21_09165</name>
</gene>
<dbReference type="RefSeq" id="WP_221861008.1">
    <property type="nucleotide sequence ID" value="NZ_JAIKTU010000006.1"/>
</dbReference>
<accession>A0ABS7KXZ9</accession>
<protein>
    <submittedName>
        <fullName evidence="1">Uncharacterized protein</fullName>
    </submittedName>
</protein>
<keyword evidence="2" id="KW-1185">Reference proteome</keyword>
<evidence type="ECO:0000313" key="1">
    <source>
        <dbReference type="EMBL" id="MBY0755629.1"/>
    </source>
</evidence>
<proteinExistence type="predicted"/>
<dbReference type="EMBL" id="JAIKTU010000006">
    <property type="protein sequence ID" value="MBY0755629.1"/>
    <property type="molecule type" value="Genomic_DNA"/>
</dbReference>